<dbReference type="AlphaFoldDB" id="A0A2G8RAW2"/>
<dbReference type="Proteomes" id="UP000231259">
    <property type="component" value="Unassembled WGS sequence"/>
</dbReference>
<evidence type="ECO:0000313" key="2">
    <source>
        <dbReference type="Proteomes" id="UP000231259"/>
    </source>
</evidence>
<keyword evidence="2" id="KW-1185">Reference proteome</keyword>
<dbReference type="EMBL" id="AWWI01000121">
    <property type="protein sequence ID" value="PIL18633.1"/>
    <property type="molecule type" value="Genomic_DNA"/>
</dbReference>
<organism evidence="1 2">
    <name type="scientific">Puniceibacterium antarcticum</name>
    <dbReference type="NCBI Taxonomy" id="1206336"/>
    <lineage>
        <taxon>Bacteria</taxon>
        <taxon>Pseudomonadati</taxon>
        <taxon>Pseudomonadota</taxon>
        <taxon>Alphaproteobacteria</taxon>
        <taxon>Rhodobacterales</taxon>
        <taxon>Paracoccaceae</taxon>
        <taxon>Puniceibacterium</taxon>
    </lineage>
</organism>
<reference evidence="1 2" key="1">
    <citation type="submission" date="2013-09" db="EMBL/GenBank/DDBJ databases">
        <title>Genome sequencing of Phaeobacter antarcticus sp. nov. SM1211.</title>
        <authorList>
            <person name="Zhang X.-Y."/>
            <person name="Liu C."/>
            <person name="Chen X.-L."/>
            <person name="Xie B.-B."/>
            <person name="Qin Q.-L."/>
            <person name="Rong J.-C."/>
            <person name="Zhang Y.-Z."/>
        </authorList>
    </citation>
    <scope>NUCLEOTIDE SEQUENCE [LARGE SCALE GENOMIC DNA]</scope>
    <source>
        <strain evidence="1 2">SM1211</strain>
    </source>
</reference>
<accession>A0A2G8RAW2</accession>
<dbReference type="InterPro" id="IPR022025">
    <property type="entry name" value="Amidoligase_2"/>
</dbReference>
<evidence type="ECO:0008006" key="3">
    <source>
        <dbReference type="Google" id="ProtNLM"/>
    </source>
</evidence>
<evidence type="ECO:0000313" key="1">
    <source>
        <dbReference type="EMBL" id="PIL18633.1"/>
    </source>
</evidence>
<comment type="caution">
    <text evidence="1">The sequence shown here is derived from an EMBL/GenBank/DDBJ whole genome shotgun (WGS) entry which is preliminary data.</text>
</comment>
<sequence>MSVSLIDLPMPRTNAGEIRRVGVEVELGGLSEERVAEIMQQDLGGDIDTRPEQGSVLRGSSLGDVEVYLDSRYLADAETQLEKCIREIAAAVVPVEIVTAPLQPSDIPKLDAVLQSLRRAGATGTNAGIFLGFGVHFNPEVTGTDLSDVLPILTAFALYEDALRDEAHIDLSRRALPFVDPYPRALVDALARGGIADMTALIDLYLKKAPSRNHALDMLALFTHLDPDRVGKVMDLKPIGARPTYHYRLPDCRMDEDDWSLALEWNRWVTVEKIAQNAALLDQLKDGWKKHRGSFTSLRGDWTKASRTMVQAAL</sequence>
<name>A0A2G8RAW2_9RHOB</name>
<dbReference type="Pfam" id="PF12224">
    <property type="entry name" value="Amidoligase_2"/>
    <property type="match status" value="1"/>
</dbReference>
<gene>
    <name evidence="1" type="ORF">P775_18860</name>
</gene>
<protein>
    <recommendedName>
        <fullName evidence="3">Amidoligase enzyme</fullName>
    </recommendedName>
</protein>
<proteinExistence type="predicted"/>
<dbReference type="OrthoDB" id="5597599at2"/>